<dbReference type="Gene3D" id="3.90.960.10">
    <property type="entry name" value="YbaK/aminoacyl-tRNA synthetase-associated domain"/>
    <property type="match status" value="1"/>
</dbReference>
<sequence length="161" mass="17337">MTDTLLERLEASRLTFEVIDYAYDDGRTTDIGLHAASSLGQSQDSVAKTLVAEIDKKTPICLVLPVHRKLDMERVAQLGAGRKARLINAEKLTKMTGFLPGGTSPLGLFDHMPVIIDKALQPLATLHVNGGRRGRVVKIAAADLQAFTGATFADITLAEPD</sequence>
<dbReference type="OrthoDB" id="9809296at2"/>
<dbReference type="SUPFAM" id="SSF55826">
    <property type="entry name" value="YbaK/ProRS associated domain"/>
    <property type="match status" value="1"/>
</dbReference>
<dbReference type="AlphaFoldDB" id="H8L585"/>
<dbReference type="PIRSF" id="PIRSF006181">
    <property type="entry name" value="EbsC_YbaK"/>
    <property type="match status" value="1"/>
</dbReference>
<dbReference type="InterPro" id="IPR004369">
    <property type="entry name" value="Prolyl-tRNA_editing_YbaK/EbsC"/>
</dbReference>
<evidence type="ECO:0000313" key="6">
    <source>
        <dbReference type="EMBL" id="AFC86663.1"/>
    </source>
</evidence>
<dbReference type="InterPro" id="IPR007214">
    <property type="entry name" value="YbaK/aa-tRNA-synth-assoc-dom"/>
</dbReference>
<dbReference type="EMBL" id="CP003350">
    <property type="protein sequence ID" value="AFC86663.1"/>
    <property type="molecule type" value="Genomic_DNA"/>
</dbReference>
<dbReference type="EC" id="4.2.-.-" evidence="4"/>
<comment type="similarity">
    <text evidence="1 4">Belongs to the prolyl-tRNA editing family. YbaK/EbsC subfamily.</text>
</comment>
<proteinExistence type="inferred from homology"/>
<dbReference type="RefSeq" id="WP_014403666.1">
    <property type="nucleotide sequence ID" value="NC_017033.1"/>
</dbReference>
<keyword evidence="2 4" id="KW-0648">Protein biosynthesis</keyword>
<dbReference type="PANTHER" id="PTHR30411:SF0">
    <property type="entry name" value="CYS-TRNA(PRO)_CYS-TRNA(CYS) DEACYLASE YBAK"/>
    <property type="match status" value="1"/>
</dbReference>
<dbReference type="GO" id="GO:0016829">
    <property type="term" value="F:lyase activity"/>
    <property type="evidence" value="ECO:0007669"/>
    <property type="project" value="UniProtKB-KW"/>
</dbReference>
<organism evidence="6 7">
    <name type="scientific">Frateuria aurantia (strain ATCC 33424 / DSM 6220 / KCTC 2777 / LMG 1558 / NBRC 3245 / NCIMB 13370)</name>
    <name type="common">Acetobacter aurantius</name>
    <dbReference type="NCBI Taxonomy" id="767434"/>
    <lineage>
        <taxon>Bacteria</taxon>
        <taxon>Pseudomonadati</taxon>
        <taxon>Pseudomonadota</taxon>
        <taxon>Gammaproteobacteria</taxon>
        <taxon>Lysobacterales</taxon>
        <taxon>Rhodanobacteraceae</taxon>
        <taxon>Frateuria</taxon>
    </lineage>
</organism>
<dbReference type="GO" id="GO:0002161">
    <property type="term" value="F:aminoacyl-tRNA deacylase activity"/>
    <property type="evidence" value="ECO:0007669"/>
    <property type="project" value="InterPro"/>
</dbReference>
<keyword evidence="7" id="KW-1185">Reference proteome</keyword>
<evidence type="ECO:0000256" key="1">
    <source>
        <dbReference type="ARBA" id="ARBA00009798"/>
    </source>
</evidence>
<evidence type="ECO:0000256" key="4">
    <source>
        <dbReference type="PIRNR" id="PIRNR006181"/>
    </source>
</evidence>
<dbReference type="HOGENOM" id="CLU_094875_1_1_6"/>
<dbReference type="GO" id="GO:0006412">
    <property type="term" value="P:translation"/>
    <property type="evidence" value="ECO:0007669"/>
    <property type="project" value="UniProtKB-KW"/>
</dbReference>
<dbReference type="Proteomes" id="UP000005234">
    <property type="component" value="Chromosome"/>
</dbReference>
<dbReference type="InterPro" id="IPR036754">
    <property type="entry name" value="YbaK/aa-tRNA-synt-asso_dom_sf"/>
</dbReference>
<dbReference type="KEGG" id="fau:Fraau_2295"/>
<gene>
    <name evidence="6" type="ordered locus">Fraau_2295</name>
</gene>
<evidence type="ECO:0000256" key="2">
    <source>
        <dbReference type="ARBA" id="ARBA00022917"/>
    </source>
</evidence>
<evidence type="ECO:0000256" key="3">
    <source>
        <dbReference type="ARBA" id="ARBA00023239"/>
    </source>
</evidence>
<evidence type="ECO:0000259" key="5">
    <source>
        <dbReference type="Pfam" id="PF04073"/>
    </source>
</evidence>
<evidence type="ECO:0000313" key="7">
    <source>
        <dbReference type="Proteomes" id="UP000005234"/>
    </source>
</evidence>
<accession>H8L585</accession>
<dbReference type="Pfam" id="PF04073">
    <property type="entry name" value="tRNA_edit"/>
    <property type="match status" value="1"/>
</dbReference>
<name>H8L585_FRAAD</name>
<feature type="domain" description="YbaK/aminoacyl-tRNA synthetase-associated" evidence="5">
    <location>
        <begin position="35"/>
        <end position="147"/>
    </location>
</feature>
<dbReference type="PANTHER" id="PTHR30411">
    <property type="entry name" value="CYTOPLASMIC PROTEIN"/>
    <property type="match status" value="1"/>
</dbReference>
<protein>
    <recommendedName>
        <fullName evidence="4">Cys-tRNA(Pro)/Cys-tRNA(Cys) deacylase</fullName>
        <ecNumber evidence="4">4.2.-.-</ecNumber>
    </recommendedName>
</protein>
<dbReference type="eggNOG" id="COG2606">
    <property type="taxonomic scope" value="Bacteria"/>
</dbReference>
<reference evidence="6" key="1">
    <citation type="submission" date="2012-02" db="EMBL/GenBank/DDBJ databases">
        <title>The complete genome of Frateuria aurantia DSM 6220.</title>
        <authorList>
            <consortium name="US DOE Joint Genome Institute (JGI-PGF)"/>
            <person name="Lucas S."/>
            <person name="Copeland A."/>
            <person name="Lapidus A."/>
            <person name="Glavina del Rio T."/>
            <person name="Dalin E."/>
            <person name="Tice H."/>
            <person name="Bruce D."/>
            <person name="Goodwin L."/>
            <person name="Pitluck S."/>
            <person name="Peters L."/>
            <person name="Ovchinnikova G."/>
            <person name="Teshima H."/>
            <person name="Kyrpides N."/>
            <person name="Mavromatis K."/>
            <person name="Ivanova N."/>
            <person name="Brettin T."/>
            <person name="Detter J.C."/>
            <person name="Han C."/>
            <person name="Larimer F."/>
            <person name="Land M."/>
            <person name="Hauser L."/>
            <person name="Markowitz V."/>
            <person name="Cheng J.-F."/>
            <person name="Hugenholtz P."/>
            <person name="Woyke T."/>
            <person name="Wu D."/>
            <person name="Brambilla E."/>
            <person name="Klenk H.-P."/>
            <person name="Eisen J.A."/>
        </authorList>
    </citation>
    <scope>NUCLEOTIDE SEQUENCE</scope>
    <source>
        <strain evidence="6">DSM 6220</strain>
    </source>
</reference>
<keyword evidence="3 4" id="KW-0456">Lyase</keyword>